<sequence>MSRRKQKIYTVKEKQAAVLLAQEVGVKEAARVLGYPRGFVFSWNKQAESLFDFHGPKTTKPLKALGRKEIFPSVSAVVTSTKDVRRDEKVISTNAVINQMCT</sequence>
<accession>H3GYX1</accession>
<dbReference type="Proteomes" id="UP000005238">
    <property type="component" value="Unassembled WGS sequence"/>
</dbReference>
<dbReference type="OMA" id="GTTHGWW"/>
<proteinExistence type="predicted"/>
<organism evidence="1 2">
    <name type="scientific">Phytophthora ramorum</name>
    <name type="common">Sudden oak death agent</name>
    <dbReference type="NCBI Taxonomy" id="164328"/>
    <lineage>
        <taxon>Eukaryota</taxon>
        <taxon>Sar</taxon>
        <taxon>Stramenopiles</taxon>
        <taxon>Oomycota</taxon>
        <taxon>Peronosporomycetes</taxon>
        <taxon>Peronosporales</taxon>
        <taxon>Peronosporaceae</taxon>
        <taxon>Phytophthora</taxon>
    </lineage>
</organism>
<dbReference type="EMBL" id="DS566077">
    <property type="status" value="NOT_ANNOTATED_CDS"/>
    <property type="molecule type" value="Genomic_DNA"/>
</dbReference>
<reference evidence="1" key="2">
    <citation type="submission" date="2015-06" db="UniProtKB">
        <authorList>
            <consortium name="EnsemblProtists"/>
        </authorList>
    </citation>
    <scope>IDENTIFICATION</scope>
    <source>
        <strain evidence="1">Pr102</strain>
    </source>
</reference>
<dbReference type="HOGENOM" id="CLU_127365_0_0_1"/>
<name>H3GYX1_PHYRM</name>
<dbReference type="InParanoid" id="H3GYX1"/>
<protein>
    <recommendedName>
        <fullName evidence="3">HTH psq-type domain-containing protein</fullName>
    </recommendedName>
</protein>
<evidence type="ECO:0008006" key="3">
    <source>
        <dbReference type="Google" id="ProtNLM"/>
    </source>
</evidence>
<dbReference type="AlphaFoldDB" id="H3GYX1"/>
<keyword evidence="2" id="KW-1185">Reference proteome</keyword>
<evidence type="ECO:0000313" key="2">
    <source>
        <dbReference type="Proteomes" id="UP000005238"/>
    </source>
</evidence>
<reference evidence="2" key="1">
    <citation type="journal article" date="2006" name="Science">
        <title>Phytophthora genome sequences uncover evolutionary origins and mechanisms of pathogenesis.</title>
        <authorList>
            <person name="Tyler B.M."/>
            <person name="Tripathy S."/>
            <person name="Zhang X."/>
            <person name="Dehal P."/>
            <person name="Jiang R.H."/>
            <person name="Aerts A."/>
            <person name="Arredondo F.D."/>
            <person name="Baxter L."/>
            <person name="Bensasson D."/>
            <person name="Beynon J.L."/>
            <person name="Chapman J."/>
            <person name="Damasceno C.M."/>
            <person name="Dorrance A.E."/>
            <person name="Dou D."/>
            <person name="Dickerman A.W."/>
            <person name="Dubchak I.L."/>
            <person name="Garbelotto M."/>
            <person name="Gijzen M."/>
            <person name="Gordon S.G."/>
            <person name="Govers F."/>
            <person name="Grunwald N.J."/>
            <person name="Huang W."/>
            <person name="Ivors K.L."/>
            <person name="Jones R.W."/>
            <person name="Kamoun S."/>
            <person name="Krampis K."/>
            <person name="Lamour K.H."/>
            <person name="Lee M.K."/>
            <person name="McDonald W.H."/>
            <person name="Medina M."/>
            <person name="Meijer H.J."/>
            <person name="Nordberg E.K."/>
            <person name="Maclean D.J."/>
            <person name="Ospina-Giraldo M.D."/>
            <person name="Morris P.F."/>
            <person name="Phuntumart V."/>
            <person name="Putnam N.H."/>
            <person name="Rash S."/>
            <person name="Rose J.K."/>
            <person name="Sakihama Y."/>
            <person name="Salamov A.A."/>
            <person name="Savidor A."/>
            <person name="Scheuring C.F."/>
            <person name="Smith B.M."/>
            <person name="Sobral B.W."/>
            <person name="Terry A."/>
            <person name="Torto-Alalibo T.A."/>
            <person name="Win J."/>
            <person name="Xu Z."/>
            <person name="Zhang H."/>
            <person name="Grigoriev I.V."/>
            <person name="Rokhsar D.S."/>
            <person name="Boore J.L."/>
        </authorList>
    </citation>
    <scope>NUCLEOTIDE SEQUENCE [LARGE SCALE GENOMIC DNA]</scope>
    <source>
        <strain evidence="2">Pr102</strain>
    </source>
</reference>
<dbReference type="EnsemblProtists" id="Phyra82940">
    <property type="protein sequence ID" value="Phyra82940"/>
    <property type="gene ID" value="Phyra82940"/>
</dbReference>
<evidence type="ECO:0000313" key="1">
    <source>
        <dbReference type="EnsemblProtists" id="Phyra82940"/>
    </source>
</evidence>